<accession>A0AB73T1X6</accession>
<dbReference type="AlphaFoldDB" id="A0AB73T1X6"/>
<comment type="caution">
    <text evidence="3">The sequence shown here is derived from an EMBL/GenBank/DDBJ whole genome shotgun (WGS) entry which is preliminary data.</text>
</comment>
<keyword evidence="2" id="KW-0812">Transmembrane</keyword>
<protein>
    <submittedName>
        <fullName evidence="3">Stage II sporulation protein P</fullName>
    </submittedName>
</protein>
<evidence type="ECO:0000256" key="1">
    <source>
        <dbReference type="SAM" id="MobiDB-lite"/>
    </source>
</evidence>
<gene>
    <name evidence="3" type="ORF">C7383_109116</name>
</gene>
<dbReference type="Proteomes" id="UP000245412">
    <property type="component" value="Unassembled WGS sequence"/>
</dbReference>
<evidence type="ECO:0000256" key="2">
    <source>
        <dbReference type="SAM" id="Phobius"/>
    </source>
</evidence>
<feature type="compositionally biased region" description="Basic and acidic residues" evidence="1">
    <location>
        <begin position="133"/>
        <end position="144"/>
    </location>
</feature>
<name>A0AB73T1X6_9FIRM</name>
<dbReference type="EMBL" id="QGGY01000009">
    <property type="protein sequence ID" value="PWJ74380.1"/>
    <property type="molecule type" value="Genomic_DNA"/>
</dbReference>
<dbReference type="InterPro" id="IPR010897">
    <property type="entry name" value="Spore_II_P"/>
</dbReference>
<sequence length="568" mass="61296">MCMHVYLARCQLKGTKGRLCDWGENMKHMQKLVRMVIWTGIFAVGTYILIRGIGIMEDSGFLDIHSLIEKMSVDTYMAGLTYEEPGEDKNKDWVQRIIGEQFPVYDYVRNYLEDTKAIESSPEYQMMVEAEGEDSRLQDGHDQLPGHPAGDGAGGTGGQGAGNGNSGMEGQGAGNENHGTEGAGAGNESSGTENPGAGTESSGTEGTGAGTESSGTEGTGVGTEGSGTEGTGAGTEDSGTEGTGAGTEDSVTENPGAGTESQVTEAQSPDTESPGMERPDAETEKTGSDTQLADASQSNMMNQPGGMARQPIAEVPMDQLQNFDYLLNNFFTVDMTTTIDSSRLNLDSLMGKDLSISEDNSKPQILIYHTHSQEGFTDSVPGDTGTTIVGVGEHLAELLRDKYGFNVIHHTAVYDMIDGVLDRNKAYNLAAPDIQSILDTYPSIEVVIDLHRDGVDGYRFVTDIDGKPTARIMFFNGLSYSAETGDIDYLPNPYVQDNLAFSFQLQLKAAQYYPGFTRNIYLKSLRFNLHMRPRSLLIESGTQLNTVEEEMNAMEPLADILNQVLRGE</sequence>
<organism evidence="3 4">
    <name type="scientific">Murimonas intestini</name>
    <dbReference type="NCBI Taxonomy" id="1337051"/>
    <lineage>
        <taxon>Bacteria</taxon>
        <taxon>Bacillati</taxon>
        <taxon>Bacillota</taxon>
        <taxon>Clostridia</taxon>
        <taxon>Lachnospirales</taxon>
        <taxon>Lachnospiraceae</taxon>
        <taxon>Murimonas</taxon>
    </lineage>
</organism>
<keyword evidence="2" id="KW-1133">Transmembrane helix</keyword>
<feature type="region of interest" description="Disordered" evidence="1">
    <location>
        <begin position="131"/>
        <end position="291"/>
    </location>
</feature>
<evidence type="ECO:0000313" key="4">
    <source>
        <dbReference type="Proteomes" id="UP000245412"/>
    </source>
</evidence>
<feature type="compositionally biased region" description="Gly residues" evidence="1">
    <location>
        <begin position="217"/>
        <end position="233"/>
    </location>
</feature>
<feature type="transmembrane region" description="Helical" evidence="2">
    <location>
        <begin position="32"/>
        <end position="50"/>
    </location>
</feature>
<evidence type="ECO:0000313" key="3">
    <source>
        <dbReference type="EMBL" id="PWJ74380.1"/>
    </source>
</evidence>
<feature type="compositionally biased region" description="Gly residues" evidence="1">
    <location>
        <begin position="149"/>
        <end position="173"/>
    </location>
</feature>
<dbReference type="Pfam" id="PF07454">
    <property type="entry name" value="SpoIIP"/>
    <property type="match status" value="1"/>
</dbReference>
<reference evidence="3 4" key="1">
    <citation type="submission" date="2018-05" db="EMBL/GenBank/DDBJ databases">
        <authorList>
            <person name="Goeker M."/>
            <person name="Huntemann M."/>
            <person name="Clum A."/>
            <person name="Pillay M."/>
            <person name="Palaniappan K."/>
            <person name="Varghese N."/>
            <person name="Mikhailova N."/>
            <person name="Stamatis D."/>
            <person name="Reddy T."/>
            <person name="Daum C."/>
            <person name="Shapiro N."/>
            <person name="Ivanova N."/>
            <person name="Kyrpides N."/>
            <person name="Woyke T."/>
        </authorList>
    </citation>
    <scope>NUCLEOTIDE SEQUENCE [LARGE SCALE GENOMIC DNA]</scope>
    <source>
        <strain evidence="3 4">DSM 26524</strain>
    </source>
</reference>
<feature type="compositionally biased region" description="Low complexity" evidence="1">
    <location>
        <begin position="196"/>
        <end position="216"/>
    </location>
</feature>
<keyword evidence="4" id="KW-1185">Reference proteome</keyword>
<feature type="compositionally biased region" description="Basic and acidic residues" evidence="1">
    <location>
        <begin position="275"/>
        <end position="287"/>
    </location>
</feature>
<proteinExistence type="predicted"/>
<keyword evidence="2" id="KW-0472">Membrane</keyword>
<feature type="compositionally biased region" description="Polar residues" evidence="1">
    <location>
        <begin position="259"/>
        <end position="271"/>
    </location>
</feature>